<dbReference type="Gene3D" id="2.40.30.60">
    <property type="entry name" value="RimM"/>
    <property type="match status" value="1"/>
</dbReference>
<protein>
    <recommendedName>
        <fullName evidence="5">Ribosome maturation factor RimM</fullName>
    </recommendedName>
</protein>
<keyword evidence="1 5" id="KW-0963">Cytoplasm</keyword>
<evidence type="ECO:0000313" key="8">
    <source>
        <dbReference type="EMBL" id="GAM12552.1"/>
    </source>
</evidence>
<dbReference type="PANTHER" id="PTHR33692:SF1">
    <property type="entry name" value="RIBOSOME MATURATION FACTOR RIMM"/>
    <property type="match status" value="1"/>
</dbReference>
<gene>
    <name evidence="5" type="primary">rimM</name>
    <name evidence="8" type="ORF">SAMD00020551_0687</name>
</gene>
<accession>A0A0A8X0J5</accession>
<dbReference type="NCBIfam" id="TIGR02273">
    <property type="entry name" value="16S_RimM"/>
    <property type="match status" value="1"/>
</dbReference>
<dbReference type="InterPro" id="IPR036976">
    <property type="entry name" value="RimM_N_sf"/>
</dbReference>
<evidence type="ECO:0000259" key="7">
    <source>
        <dbReference type="Pfam" id="PF24986"/>
    </source>
</evidence>
<keyword evidence="2 5" id="KW-0690">Ribosome biogenesis</keyword>
<dbReference type="GO" id="GO:0006364">
    <property type="term" value="P:rRNA processing"/>
    <property type="evidence" value="ECO:0007669"/>
    <property type="project" value="UniProtKB-UniRule"/>
</dbReference>
<feature type="domain" description="Ribosome maturation factor RimM PRC barrel" evidence="7">
    <location>
        <begin position="103"/>
        <end position="170"/>
    </location>
</feature>
<dbReference type="GO" id="GO:0005737">
    <property type="term" value="C:cytoplasm"/>
    <property type="evidence" value="ECO:0007669"/>
    <property type="project" value="UniProtKB-SubCell"/>
</dbReference>
<comment type="similarity">
    <text evidence="5">Belongs to the RimM family.</text>
</comment>
<dbReference type="GO" id="GO:0005840">
    <property type="term" value="C:ribosome"/>
    <property type="evidence" value="ECO:0007669"/>
    <property type="project" value="InterPro"/>
</dbReference>
<dbReference type="SUPFAM" id="SSF50447">
    <property type="entry name" value="Translation proteins"/>
    <property type="match status" value="1"/>
</dbReference>
<dbReference type="InterPro" id="IPR011033">
    <property type="entry name" value="PRC_barrel-like_sf"/>
</dbReference>
<dbReference type="SUPFAM" id="SSF50346">
    <property type="entry name" value="PRC-barrel domain"/>
    <property type="match status" value="1"/>
</dbReference>
<dbReference type="HAMAP" id="MF_00014">
    <property type="entry name" value="Ribosome_mat_RimM"/>
    <property type="match status" value="1"/>
</dbReference>
<keyword evidence="4 5" id="KW-0143">Chaperone</keyword>
<organism evidence="8 9">
    <name type="scientific">Mesobacillus selenatarsenatis (strain DSM 18680 / JCM 14380 / FERM P-15431 / SF-1)</name>
    <dbReference type="NCBI Taxonomy" id="1321606"/>
    <lineage>
        <taxon>Bacteria</taxon>
        <taxon>Bacillati</taxon>
        <taxon>Bacillota</taxon>
        <taxon>Bacilli</taxon>
        <taxon>Bacillales</taxon>
        <taxon>Bacillaceae</taxon>
        <taxon>Mesobacillus</taxon>
    </lineage>
</organism>
<evidence type="ECO:0000259" key="6">
    <source>
        <dbReference type="Pfam" id="PF01782"/>
    </source>
</evidence>
<comment type="domain">
    <text evidence="5">The PRC barrel domain binds ribosomal protein uS19.</text>
</comment>
<dbReference type="OrthoDB" id="9810331at2"/>
<evidence type="ECO:0000256" key="4">
    <source>
        <dbReference type="ARBA" id="ARBA00023186"/>
    </source>
</evidence>
<keyword evidence="3 5" id="KW-0698">rRNA processing</keyword>
<evidence type="ECO:0000256" key="1">
    <source>
        <dbReference type="ARBA" id="ARBA00022490"/>
    </source>
</evidence>
<evidence type="ECO:0000256" key="5">
    <source>
        <dbReference type="HAMAP-Rule" id="MF_00014"/>
    </source>
</evidence>
<dbReference type="InterPro" id="IPR011961">
    <property type="entry name" value="RimM"/>
</dbReference>
<proteinExistence type="inferred from homology"/>
<name>A0A0A8X0J5_MESS1</name>
<dbReference type="Proteomes" id="UP000031014">
    <property type="component" value="Unassembled WGS sequence"/>
</dbReference>
<dbReference type="AlphaFoldDB" id="A0A0A8X0J5"/>
<dbReference type="InterPro" id="IPR002676">
    <property type="entry name" value="RimM_N"/>
</dbReference>
<sequence>MEKYFNVGKIVNTHGIRGEVRVISRTDFPEERYKVGNSLLLFMPGSKDPEEMVVKSHRTHKNFNLLTFEGFENVNEVERMKGGILKVPETQRGELEEGEFYFQDIIGCNMVTMEGEELGKVIEILTPGANDVWVVKGANGKELLIPYIEDIVKKVDVKEKLIVIEPMEGLLS</sequence>
<dbReference type="GO" id="GO:0043022">
    <property type="term" value="F:ribosome binding"/>
    <property type="evidence" value="ECO:0007669"/>
    <property type="project" value="InterPro"/>
</dbReference>
<comment type="subcellular location">
    <subcellularLocation>
        <location evidence="5">Cytoplasm</location>
    </subcellularLocation>
</comment>
<dbReference type="PANTHER" id="PTHR33692">
    <property type="entry name" value="RIBOSOME MATURATION FACTOR RIMM"/>
    <property type="match status" value="1"/>
</dbReference>
<dbReference type="GO" id="GO:0042274">
    <property type="term" value="P:ribosomal small subunit biogenesis"/>
    <property type="evidence" value="ECO:0007669"/>
    <property type="project" value="UniProtKB-UniRule"/>
</dbReference>
<dbReference type="Gene3D" id="2.30.30.240">
    <property type="entry name" value="PRC-barrel domain"/>
    <property type="match status" value="1"/>
</dbReference>
<evidence type="ECO:0000256" key="2">
    <source>
        <dbReference type="ARBA" id="ARBA00022517"/>
    </source>
</evidence>
<evidence type="ECO:0000256" key="3">
    <source>
        <dbReference type="ARBA" id="ARBA00022552"/>
    </source>
</evidence>
<evidence type="ECO:0000313" key="9">
    <source>
        <dbReference type="Proteomes" id="UP000031014"/>
    </source>
</evidence>
<reference evidence="8 9" key="1">
    <citation type="submission" date="2013-06" db="EMBL/GenBank/DDBJ databases">
        <title>Whole genome shotgun sequence of Bacillus selenatarsenatis SF-1.</title>
        <authorList>
            <person name="Kuroda M."/>
            <person name="Sei K."/>
            <person name="Yamashita M."/>
            <person name="Ike M."/>
        </authorList>
    </citation>
    <scope>NUCLEOTIDE SEQUENCE [LARGE SCALE GENOMIC DNA]</scope>
    <source>
        <strain evidence="8 9">SF-1</strain>
    </source>
</reference>
<keyword evidence="9" id="KW-1185">Reference proteome</keyword>
<feature type="domain" description="RimM N-terminal" evidence="6">
    <location>
        <begin position="7"/>
        <end position="90"/>
    </location>
</feature>
<comment type="caution">
    <text evidence="8">The sequence shown here is derived from an EMBL/GenBank/DDBJ whole genome shotgun (WGS) entry which is preliminary data.</text>
</comment>
<dbReference type="Pfam" id="PF01782">
    <property type="entry name" value="RimM"/>
    <property type="match status" value="1"/>
</dbReference>
<dbReference type="STRING" id="1321606.SAMD00020551_0687"/>
<dbReference type="InterPro" id="IPR009000">
    <property type="entry name" value="Transl_B-barrel_sf"/>
</dbReference>
<dbReference type="EMBL" id="BASE01000015">
    <property type="protein sequence ID" value="GAM12552.1"/>
    <property type="molecule type" value="Genomic_DNA"/>
</dbReference>
<dbReference type="Pfam" id="PF24986">
    <property type="entry name" value="PRC_RimM"/>
    <property type="match status" value="1"/>
</dbReference>
<dbReference type="RefSeq" id="WP_041964493.1">
    <property type="nucleotide sequence ID" value="NZ_BASE01000015.1"/>
</dbReference>
<comment type="function">
    <text evidence="5">An accessory protein needed during the final step in the assembly of 30S ribosomal subunit, possibly for assembly of the head region. Essential for efficient processing of 16S rRNA. May be needed both before and after RbfA during the maturation of 16S rRNA. It has affinity for free ribosomal 30S subunits but not for 70S ribosomes.</text>
</comment>
<comment type="subunit">
    <text evidence="5">Binds ribosomal protein uS19.</text>
</comment>
<dbReference type="InterPro" id="IPR056792">
    <property type="entry name" value="PRC_RimM"/>
</dbReference>